<dbReference type="Proteomes" id="UP000368474">
    <property type="component" value="Unassembled WGS sequence"/>
</dbReference>
<accession>A0A5E4X3I7</accession>
<proteinExistence type="predicted"/>
<name>A0A5E4X3I7_9BURK</name>
<protein>
    <submittedName>
        <fullName evidence="1">Uncharacterized protein</fullName>
    </submittedName>
</protein>
<sequence length="80" mass="8723">MRAMADVFVQTKIDVAEFLAMWMQGLPDGDRAALEDKLRAGHHLGFHVVATGPVSAHITLTHPAGIVHIARTIEADIARR</sequence>
<gene>
    <name evidence="1" type="ORF">PMO31116_03599</name>
</gene>
<reference evidence="1 2" key="1">
    <citation type="submission" date="2019-08" db="EMBL/GenBank/DDBJ databases">
        <authorList>
            <person name="Peeters C."/>
        </authorList>
    </citation>
    <scope>NUCLEOTIDE SEQUENCE [LARGE SCALE GENOMIC DNA]</scope>
    <source>
        <strain evidence="1 2">LMG 31116</strain>
    </source>
</reference>
<keyword evidence="2" id="KW-1185">Reference proteome</keyword>
<dbReference type="EMBL" id="CABPSD010000011">
    <property type="protein sequence ID" value="VVE30806.1"/>
    <property type="molecule type" value="Genomic_DNA"/>
</dbReference>
<evidence type="ECO:0000313" key="1">
    <source>
        <dbReference type="EMBL" id="VVE30806.1"/>
    </source>
</evidence>
<evidence type="ECO:0000313" key="2">
    <source>
        <dbReference type="Proteomes" id="UP000368474"/>
    </source>
</evidence>
<organism evidence="1 2">
    <name type="scientific">Pandoraea morbifera</name>
    <dbReference type="NCBI Taxonomy" id="2508300"/>
    <lineage>
        <taxon>Bacteria</taxon>
        <taxon>Pseudomonadati</taxon>
        <taxon>Pseudomonadota</taxon>
        <taxon>Betaproteobacteria</taxon>
        <taxon>Burkholderiales</taxon>
        <taxon>Burkholderiaceae</taxon>
        <taxon>Pandoraea</taxon>
    </lineage>
</organism>
<dbReference type="AlphaFoldDB" id="A0A5E4X3I7"/>